<dbReference type="EMBL" id="CADCUB010000103">
    <property type="protein sequence ID" value="CAA9335658.1"/>
    <property type="molecule type" value="Genomic_DNA"/>
</dbReference>
<sequence>EQRLVRDGRRGAASRAEDAAEVGLHGAGRRLRAGQDAAGQRRRLQRARLRTARRRPRPRAGPVDDRHGGAGRPAGAHLADRRAGGAPRRRGRHRACGGRPRDGDGPVVVRQQAGRAGRRRQSQDLLPALLVGQPRGHPGPHRPRPGRRCRRRHRDARLVVLAGPRLGQPDHPPVDRLPDDAEVRPRGGGPSDVGAALGAQRRAARPHHSQHGAARTAGARLLRRLRRVDADAAAHLGRPALAARALRRQADAQGRHARRRRTPGRRRRLRRDLGLQPRRQQPRRHTCVRARPAGDRRRGGRPGRRRHGRRGPPGERRRQGAGARGACGDDRPRLPVGPGRERPGRGRERARHPAQRPGLRAAGDRPGVGARPHPRRPAGARRLRAPAGCAGRGRHRRRGPGAEPGPGL</sequence>
<accession>A0A6J4LK04</accession>
<feature type="compositionally biased region" description="Basic and acidic residues" evidence="1">
    <location>
        <begin position="327"/>
        <end position="347"/>
    </location>
</feature>
<feature type="compositionally biased region" description="Basic residues" evidence="1">
    <location>
        <begin position="255"/>
        <end position="270"/>
    </location>
</feature>
<evidence type="ECO:0000256" key="1">
    <source>
        <dbReference type="SAM" id="MobiDB-lite"/>
    </source>
</evidence>
<feature type="compositionally biased region" description="Basic residues" evidence="1">
    <location>
        <begin position="372"/>
        <end position="384"/>
    </location>
</feature>
<protein>
    <submittedName>
        <fullName evidence="2">Mycofactocin system heme/flavin dehydrogenase</fullName>
    </submittedName>
</protein>
<feature type="region of interest" description="Disordered" evidence="1">
    <location>
        <begin position="1"/>
        <end position="217"/>
    </location>
</feature>
<dbReference type="AlphaFoldDB" id="A0A6J4LK04"/>
<feature type="compositionally biased region" description="Basic residues" evidence="1">
    <location>
        <begin position="87"/>
        <end position="96"/>
    </location>
</feature>
<organism evidence="2">
    <name type="scientific">uncultured Frankineae bacterium</name>
    <dbReference type="NCBI Taxonomy" id="437475"/>
    <lineage>
        <taxon>Bacteria</taxon>
        <taxon>Bacillati</taxon>
        <taxon>Actinomycetota</taxon>
        <taxon>Actinomycetes</taxon>
        <taxon>Frankiales</taxon>
        <taxon>environmental samples</taxon>
    </lineage>
</organism>
<feature type="compositionally biased region" description="Basic and acidic residues" evidence="1">
    <location>
        <begin position="172"/>
        <end position="185"/>
    </location>
</feature>
<reference evidence="2" key="1">
    <citation type="submission" date="2020-02" db="EMBL/GenBank/DDBJ databases">
        <authorList>
            <person name="Meier V. D."/>
        </authorList>
    </citation>
    <scope>NUCLEOTIDE SEQUENCE</scope>
    <source>
        <strain evidence="2">AVDCRST_MAG07</strain>
    </source>
</reference>
<gene>
    <name evidence="2" type="ORF">AVDCRST_MAG07-2015</name>
</gene>
<feature type="compositionally biased region" description="Basic residues" evidence="1">
    <location>
        <begin position="40"/>
        <end position="58"/>
    </location>
</feature>
<feature type="non-terminal residue" evidence="2">
    <location>
        <position position="408"/>
    </location>
</feature>
<proteinExistence type="predicted"/>
<feature type="non-terminal residue" evidence="2">
    <location>
        <position position="1"/>
    </location>
</feature>
<feature type="compositionally biased region" description="Basic residues" evidence="1">
    <location>
        <begin position="298"/>
        <end position="310"/>
    </location>
</feature>
<feature type="compositionally biased region" description="Basic and acidic residues" evidence="1">
    <location>
        <begin position="1"/>
        <end position="18"/>
    </location>
</feature>
<feature type="compositionally biased region" description="Basic residues" evidence="1">
    <location>
        <begin position="138"/>
        <end position="155"/>
    </location>
</feature>
<feature type="region of interest" description="Disordered" evidence="1">
    <location>
        <begin position="245"/>
        <end position="408"/>
    </location>
</feature>
<name>A0A6J4LK04_9ACTN</name>
<evidence type="ECO:0000313" key="2">
    <source>
        <dbReference type="EMBL" id="CAA9335658.1"/>
    </source>
</evidence>